<evidence type="ECO:0000313" key="2">
    <source>
        <dbReference type="Proteomes" id="UP001642409"/>
    </source>
</evidence>
<accession>A0ABP1K1A7</accession>
<organism evidence="1 2">
    <name type="scientific">Hexamita inflata</name>
    <dbReference type="NCBI Taxonomy" id="28002"/>
    <lineage>
        <taxon>Eukaryota</taxon>
        <taxon>Metamonada</taxon>
        <taxon>Diplomonadida</taxon>
        <taxon>Hexamitidae</taxon>
        <taxon>Hexamitinae</taxon>
        <taxon>Hexamita</taxon>
    </lineage>
</organism>
<dbReference type="EMBL" id="CAXDID020000187">
    <property type="protein sequence ID" value="CAL6051250.1"/>
    <property type="molecule type" value="Genomic_DNA"/>
</dbReference>
<comment type="caution">
    <text evidence="1">The sequence shown here is derived from an EMBL/GenBank/DDBJ whole genome shotgun (WGS) entry which is preliminary data.</text>
</comment>
<gene>
    <name evidence="1" type="ORF">HINF_LOCUS44280</name>
</gene>
<reference evidence="1 2" key="1">
    <citation type="submission" date="2024-07" db="EMBL/GenBank/DDBJ databases">
        <authorList>
            <person name="Akdeniz Z."/>
        </authorList>
    </citation>
    <scope>NUCLEOTIDE SEQUENCE [LARGE SCALE GENOMIC DNA]</scope>
</reference>
<name>A0ABP1K1A7_9EUKA</name>
<protein>
    <submittedName>
        <fullName evidence="1">Hypothetical_protein</fullName>
    </submittedName>
</protein>
<evidence type="ECO:0000313" key="1">
    <source>
        <dbReference type="EMBL" id="CAL6051250.1"/>
    </source>
</evidence>
<dbReference type="Proteomes" id="UP001642409">
    <property type="component" value="Unassembled WGS sequence"/>
</dbReference>
<keyword evidence="2" id="KW-1185">Reference proteome</keyword>
<sequence length="118" mass="13536">MSLTYTQIKIEFDATPKRRFLEYQTDQSVRLPIKSRNTSPVRAKNIITTTLNRTAPHSPIQLPLAKYINEKKTRTRSQLQQTRTGVGVGRTQKITLDLIPIIELQQGVEDIDGIQYIQ</sequence>
<proteinExistence type="predicted"/>